<proteinExistence type="predicted"/>
<organism evidence="1 2">
    <name type="scientific">Arthrobotrys musiformis</name>
    <dbReference type="NCBI Taxonomy" id="47236"/>
    <lineage>
        <taxon>Eukaryota</taxon>
        <taxon>Fungi</taxon>
        <taxon>Dikarya</taxon>
        <taxon>Ascomycota</taxon>
        <taxon>Pezizomycotina</taxon>
        <taxon>Orbiliomycetes</taxon>
        <taxon>Orbiliales</taxon>
        <taxon>Orbiliaceae</taxon>
        <taxon>Arthrobotrys</taxon>
    </lineage>
</organism>
<dbReference type="Proteomes" id="UP001370758">
    <property type="component" value="Unassembled WGS sequence"/>
</dbReference>
<sequence>MDFISRIPEELFCEILSQVPLDDPPGDIKTCCLVNKRFNASASRILYRHISLTCYIGSGISGHVETALCRPGHQSIRYVREITIRTCRAVVDTSINSTFYPFGKHALQKKVVMESTALLSRLARIVGEDKIKSIHLDFDGFLEHLSLPLRKKVKSLGIPVLAYEVGLPSTHPLSGTEYARPVEKIEMFTRDSELEALNIEMVRSDFGNMASAWKVCQANYKTLKSLHLTGRKTAVPKGTSLIGNGTLDGPRKLEALESLKFELLDWNNWRRPPLYFNITPFLEEFSSTCGTKTIKKFGLLNCAPSHQLDVSWVSHMINLTELEIRKEGPLSGLTELLSNLPHGLSLLYITWVSTRDPDPFPGKSAFEKHSMTLRKLFLDKRQQDELCFEIPVVADECTDALDLKTISRFPLLTHLGIALNKPRSWNSWAPKFGSLKSFFLLNPDTFLPPINLPKSWRSAVSIGYYESRDEALPGRRSGPFAYIYEEDAEAELTDDIIALANKWLDWLASPYKNPPLFGNEPTTMSLQTVIMPVRGYRHKSMRRYRAYLQDSLDPLSFDGRPQKITVLNDWLQETWEFYATNVGETTSSDPTAIYA</sequence>
<evidence type="ECO:0000313" key="2">
    <source>
        <dbReference type="Proteomes" id="UP001370758"/>
    </source>
</evidence>
<evidence type="ECO:0000313" key="1">
    <source>
        <dbReference type="EMBL" id="KAK6495197.1"/>
    </source>
</evidence>
<name>A0AAV9VQU6_9PEZI</name>
<dbReference type="SUPFAM" id="SSF81383">
    <property type="entry name" value="F-box domain"/>
    <property type="match status" value="1"/>
</dbReference>
<protein>
    <recommendedName>
        <fullName evidence="3">F-box domain-containing protein</fullName>
    </recommendedName>
</protein>
<gene>
    <name evidence="1" type="ORF">TWF481_003223</name>
</gene>
<comment type="caution">
    <text evidence="1">The sequence shown here is derived from an EMBL/GenBank/DDBJ whole genome shotgun (WGS) entry which is preliminary data.</text>
</comment>
<dbReference type="AlphaFoldDB" id="A0AAV9VQU6"/>
<keyword evidence="2" id="KW-1185">Reference proteome</keyword>
<accession>A0AAV9VQU6</accession>
<reference evidence="1 2" key="1">
    <citation type="submission" date="2023-08" db="EMBL/GenBank/DDBJ databases">
        <authorList>
            <person name="Palmer J.M."/>
        </authorList>
    </citation>
    <scope>NUCLEOTIDE SEQUENCE [LARGE SCALE GENOMIC DNA]</scope>
    <source>
        <strain evidence="1 2">TWF481</strain>
    </source>
</reference>
<evidence type="ECO:0008006" key="3">
    <source>
        <dbReference type="Google" id="ProtNLM"/>
    </source>
</evidence>
<dbReference type="InterPro" id="IPR036047">
    <property type="entry name" value="F-box-like_dom_sf"/>
</dbReference>
<dbReference type="EMBL" id="JAVHJL010000013">
    <property type="protein sequence ID" value="KAK6495197.1"/>
    <property type="molecule type" value="Genomic_DNA"/>
</dbReference>